<name>A0A2T2WPC4_9FIRM</name>
<protein>
    <recommendedName>
        <fullName evidence="5">Lipid II isoglutaminyl synthase (glutamine-hydrolyzing) subunit MurT</fullName>
        <ecNumber evidence="5">6.3.5.13</ecNumber>
    </recommendedName>
</protein>
<gene>
    <name evidence="5" type="primary">murT</name>
    <name evidence="8" type="ORF">C7B45_00285</name>
</gene>
<keyword evidence="5" id="KW-0479">Metal-binding</keyword>
<dbReference type="GO" id="GO:0008360">
    <property type="term" value="P:regulation of cell shape"/>
    <property type="evidence" value="ECO:0007669"/>
    <property type="project" value="UniProtKB-KW"/>
</dbReference>
<dbReference type="HAMAP" id="MF_02214">
    <property type="entry name" value="Lipid_II_synth_MurT"/>
    <property type="match status" value="1"/>
</dbReference>
<feature type="binding site" evidence="5">
    <location>
        <position position="234"/>
    </location>
    <ligand>
        <name>Zn(2+)</name>
        <dbReference type="ChEBI" id="CHEBI:29105"/>
    </ligand>
</feature>
<comment type="caution">
    <text evidence="8">The sequence shown here is derived from an EMBL/GenBank/DDBJ whole genome shotgun (WGS) entry which is preliminary data.</text>
</comment>
<comment type="function">
    <text evidence="5">The lipid II isoglutaminyl synthase complex catalyzes the formation of alpha-D-isoglutamine in the cell wall lipid II stem peptide. The MurT subunit catalyzes the ATP-dependent amidation of D-glutamate residue of lipid II, converting it to an isoglutamine residue.</text>
</comment>
<comment type="catalytic activity">
    <reaction evidence="5">
        <text>beta-D-GlcNAc-(1-&gt;4)-Mur2Ac(oyl-L-Ala-gamma-D-Glu-L-Lys-D-Ala-D-Ala)-di-trans,octa-cis-undecaprenyl diphosphate + ATP = beta-D-GlcNAc-(1-&gt;4)-Mur2Ac(oyl-L-Ala-gamma-D-O-P-Glu-L-Lys-D-Ala-D-Ala)-di-trans,octa-cis-undecaprenyl diphosphate + ADP</text>
        <dbReference type="Rhea" id="RHEA:59488"/>
        <dbReference type="ChEBI" id="CHEBI:30616"/>
        <dbReference type="ChEBI" id="CHEBI:60033"/>
        <dbReference type="ChEBI" id="CHEBI:143132"/>
        <dbReference type="ChEBI" id="CHEBI:456216"/>
    </reaction>
</comment>
<keyword evidence="5" id="KW-0862">Zinc</keyword>
<comment type="pathway">
    <text evidence="1 5">Cell wall biogenesis; peptidoglycan biosynthesis.</text>
</comment>
<dbReference type="GO" id="GO:0071555">
    <property type="term" value="P:cell wall organization"/>
    <property type="evidence" value="ECO:0007669"/>
    <property type="project" value="UniProtKB-KW"/>
</dbReference>
<sequence>MNPRAASAILAARATAWLSRLSGRGASSLPGLVARRIDPLILTRLGQELDWGSVLMTGTNGKTTTAAMVRQMLESLGEVTLSNPAGANLIVGLTAAFVQRRGGRRQDRPRRALLETDEATMPKASRELKPRVITVTNFFRDQLDRYGELSTTVRLVTEGIAFLRPDGMLVLNADDPQVASLGATGRPALYYGVEAEGAMSPQGYDTVDARACPQCNAPLIYETRYYAHLGHYRCPRCSWSRPKPDIAVQRWDRAQQKVWIRVRGEVRAFAWLAPGLYNLYNEVAAVATACALDIPLEVAQASLAKFRPAFGRMEMVMAGRKRLWLALVKNPVGFNQVLAAVAEDADESYAMMVVINDRYADGRDVSWLWDVDFEHWMPRLSPQHWYISGLRAHDMAVRLKYAGLLDGSARVEESIAISLDRALKDVGTDTLYVLPTYTAMLEVRQLLSQRGLVRHFREG</sequence>
<dbReference type="Proteomes" id="UP000241848">
    <property type="component" value="Unassembled WGS sequence"/>
</dbReference>
<dbReference type="SUPFAM" id="SSF53623">
    <property type="entry name" value="MurD-like peptide ligases, catalytic domain"/>
    <property type="match status" value="1"/>
</dbReference>
<dbReference type="GO" id="GO:0004326">
    <property type="term" value="F:tetrahydrofolylpolyglutamate synthase activity"/>
    <property type="evidence" value="ECO:0007669"/>
    <property type="project" value="InterPro"/>
</dbReference>
<feature type="domain" description="Mur ligase central" evidence="6">
    <location>
        <begin position="57"/>
        <end position="195"/>
    </location>
</feature>
<proteinExistence type="inferred from homology"/>
<comment type="subunit">
    <text evidence="5">Forms a heterodimer with GatD.</text>
</comment>
<evidence type="ECO:0000259" key="7">
    <source>
        <dbReference type="Pfam" id="PF08353"/>
    </source>
</evidence>
<dbReference type="PANTHER" id="PTHR23135:SF7">
    <property type="entry name" value="LIPID II ISOGLUTAMINYL SYNTHASE (GLUTAMINE-HYDROLYZING) SUBUNIT MURT"/>
    <property type="match status" value="1"/>
</dbReference>
<dbReference type="GO" id="GO:0008270">
    <property type="term" value="F:zinc ion binding"/>
    <property type="evidence" value="ECO:0007669"/>
    <property type="project" value="UniProtKB-UniRule"/>
</dbReference>
<comment type="catalytic activity">
    <reaction evidence="5">
        <text>beta-D-GlcNAc-(1-&gt;4)-Mur2Ac(oyl-L-Ala-gamma-D-O-P-Glu-L-Lys-D-Ala-D-Ala)-di-trans,octa-cis-undecaprenyl diphosphate + NH4(+) = beta-D-GlcNAc-(1-&gt;4)-Mur2Ac(oyl-L-Ala-D-isoglutaminyl-L-Lys-D-Ala-D-Ala)-di-trans,octa-cis-undecaprenyl diphosphate + phosphate + H(+)</text>
        <dbReference type="Rhea" id="RHEA:57932"/>
        <dbReference type="ChEBI" id="CHEBI:15378"/>
        <dbReference type="ChEBI" id="CHEBI:28938"/>
        <dbReference type="ChEBI" id="CHEBI:43474"/>
        <dbReference type="ChEBI" id="CHEBI:62233"/>
        <dbReference type="ChEBI" id="CHEBI:143132"/>
    </reaction>
</comment>
<keyword evidence="3 5" id="KW-0547">Nucleotide-binding</keyword>
<feature type="active site" evidence="5">
    <location>
        <position position="364"/>
    </location>
</feature>
<organism evidence="8 9">
    <name type="scientific">Sulfobacillus acidophilus</name>
    <dbReference type="NCBI Taxonomy" id="53633"/>
    <lineage>
        <taxon>Bacteria</taxon>
        <taxon>Bacillati</taxon>
        <taxon>Bacillota</taxon>
        <taxon>Clostridia</taxon>
        <taxon>Eubacteriales</taxon>
        <taxon>Clostridiales Family XVII. Incertae Sedis</taxon>
        <taxon>Sulfobacillus</taxon>
    </lineage>
</organism>
<dbReference type="PANTHER" id="PTHR23135">
    <property type="entry name" value="MUR LIGASE FAMILY MEMBER"/>
    <property type="match status" value="1"/>
</dbReference>
<evidence type="ECO:0000256" key="4">
    <source>
        <dbReference type="ARBA" id="ARBA00022840"/>
    </source>
</evidence>
<feature type="binding site" evidence="5">
    <location>
        <position position="237"/>
    </location>
    <ligand>
        <name>Zn(2+)</name>
        <dbReference type="ChEBI" id="CHEBI:29105"/>
    </ligand>
</feature>
<reference evidence="8 9" key="1">
    <citation type="journal article" date="2014" name="BMC Genomics">
        <title>Comparison of environmental and isolate Sulfobacillus genomes reveals diverse carbon, sulfur, nitrogen, and hydrogen metabolisms.</title>
        <authorList>
            <person name="Justice N.B."/>
            <person name="Norman A."/>
            <person name="Brown C.T."/>
            <person name="Singh A."/>
            <person name="Thomas B.C."/>
            <person name="Banfield J.F."/>
        </authorList>
    </citation>
    <scope>NUCLEOTIDE SEQUENCE [LARGE SCALE GENOMIC DNA]</scope>
    <source>
        <strain evidence="8">AMDSBA3</strain>
    </source>
</reference>
<dbReference type="InterPro" id="IPR013564">
    <property type="entry name" value="MurT_C"/>
</dbReference>
<keyword evidence="5" id="KW-0573">Peptidoglycan synthesis</keyword>
<dbReference type="EMBL" id="PXYV01000001">
    <property type="protein sequence ID" value="PSR24091.1"/>
    <property type="molecule type" value="Genomic_DNA"/>
</dbReference>
<comment type="catalytic activity">
    <reaction evidence="5">
        <text>beta-D-GlcNAc-(1-&gt;4)-Mur2Ac(oyl-L-Ala-gamma-D-Glu-L-Lys-D-Ala-D-Ala)-di-trans,octa-cis-undecaprenyl diphosphate + L-glutamine + ATP + H2O = beta-D-GlcNAc-(1-&gt;4)-Mur2Ac(oyl-L-Ala-D-isoglutaminyl-L-Lys-D-Ala-D-Ala)-di-trans,octa-cis-undecaprenyl diphosphate + L-glutamate + ADP + phosphate + H(+)</text>
        <dbReference type="Rhea" id="RHEA:57928"/>
        <dbReference type="ChEBI" id="CHEBI:15377"/>
        <dbReference type="ChEBI" id="CHEBI:15378"/>
        <dbReference type="ChEBI" id="CHEBI:29985"/>
        <dbReference type="ChEBI" id="CHEBI:30616"/>
        <dbReference type="ChEBI" id="CHEBI:43474"/>
        <dbReference type="ChEBI" id="CHEBI:58359"/>
        <dbReference type="ChEBI" id="CHEBI:60033"/>
        <dbReference type="ChEBI" id="CHEBI:62233"/>
        <dbReference type="ChEBI" id="CHEBI:456216"/>
        <dbReference type="EC" id="6.3.5.13"/>
    </reaction>
</comment>
<feature type="domain" description="Lipid II isoglutaminyl synthase (glutamine-hydrolyzing) subunit MurT C-terminal" evidence="7">
    <location>
        <begin position="327"/>
        <end position="440"/>
    </location>
</feature>
<dbReference type="PROSITE" id="PS01011">
    <property type="entry name" value="FOLYLPOLYGLU_SYNT_1"/>
    <property type="match status" value="1"/>
</dbReference>
<keyword evidence="2 5" id="KW-0436">Ligase</keyword>
<evidence type="ECO:0000313" key="9">
    <source>
        <dbReference type="Proteomes" id="UP000241848"/>
    </source>
</evidence>
<dbReference type="GO" id="GO:0009252">
    <property type="term" value="P:peptidoglycan biosynthetic process"/>
    <property type="evidence" value="ECO:0007669"/>
    <property type="project" value="UniProtKB-UniRule"/>
</dbReference>
<dbReference type="Pfam" id="PF08353">
    <property type="entry name" value="MurT_C"/>
    <property type="match status" value="1"/>
</dbReference>
<accession>A0A2T2WPC4</accession>
<evidence type="ECO:0000313" key="8">
    <source>
        <dbReference type="EMBL" id="PSR24091.1"/>
    </source>
</evidence>
<dbReference type="InterPro" id="IPR013221">
    <property type="entry name" value="Mur_ligase_cen"/>
</dbReference>
<evidence type="ECO:0000256" key="1">
    <source>
        <dbReference type="ARBA" id="ARBA00004752"/>
    </source>
</evidence>
<dbReference type="Gene3D" id="3.40.1190.10">
    <property type="entry name" value="Mur-like, catalytic domain"/>
    <property type="match status" value="1"/>
</dbReference>
<dbReference type="InterPro" id="IPR036565">
    <property type="entry name" value="Mur-like_cat_sf"/>
</dbReference>
<evidence type="ECO:0000256" key="5">
    <source>
        <dbReference type="HAMAP-Rule" id="MF_02214"/>
    </source>
</evidence>
<keyword evidence="4 5" id="KW-0067">ATP-binding</keyword>
<dbReference type="InterPro" id="IPR043703">
    <property type="entry name" value="Lipid_II_synth_MurT"/>
</dbReference>
<feature type="binding site" evidence="5">
    <location>
        <position position="212"/>
    </location>
    <ligand>
        <name>Zn(2+)</name>
        <dbReference type="ChEBI" id="CHEBI:29105"/>
    </ligand>
</feature>
<evidence type="ECO:0000259" key="6">
    <source>
        <dbReference type="Pfam" id="PF08245"/>
    </source>
</evidence>
<dbReference type="AlphaFoldDB" id="A0A2T2WPC4"/>
<dbReference type="InterPro" id="IPR018109">
    <property type="entry name" value="Folylpolyglutamate_synth_CS"/>
</dbReference>
<dbReference type="EC" id="6.3.5.13" evidence="5"/>
<dbReference type="UniPathway" id="UPA00219"/>
<dbReference type="GO" id="GO:0005524">
    <property type="term" value="F:ATP binding"/>
    <property type="evidence" value="ECO:0007669"/>
    <property type="project" value="UniProtKB-UniRule"/>
</dbReference>
<evidence type="ECO:0000256" key="3">
    <source>
        <dbReference type="ARBA" id="ARBA00022741"/>
    </source>
</evidence>
<comment type="similarity">
    <text evidence="5">Belongs to the MurCDEF family. MurT subfamily.</text>
</comment>
<dbReference type="Pfam" id="PF08245">
    <property type="entry name" value="Mur_ligase_M"/>
    <property type="match status" value="1"/>
</dbReference>
<keyword evidence="5" id="KW-0133">Cell shape</keyword>
<keyword evidence="5" id="KW-0961">Cell wall biogenesis/degradation</keyword>
<evidence type="ECO:0000256" key="2">
    <source>
        <dbReference type="ARBA" id="ARBA00022598"/>
    </source>
</evidence>
<feature type="binding site" evidence="5">
    <location>
        <position position="215"/>
    </location>
    <ligand>
        <name>Zn(2+)</name>
        <dbReference type="ChEBI" id="CHEBI:29105"/>
    </ligand>
</feature>
<dbReference type="GO" id="GO:0140282">
    <property type="term" value="F:carbon-nitrogen ligase activity on lipid II"/>
    <property type="evidence" value="ECO:0007669"/>
    <property type="project" value="UniProtKB-UniRule"/>
</dbReference>